<evidence type="ECO:0000256" key="6">
    <source>
        <dbReference type="ARBA" id="ARBA00023098"/>
    </source>
</evidence>
<evidence type="ECO:0000256" key="10">
    <source>
        <dbReference type="SAM" id="Phobius"/>
    </source>
</evidence>
<evidence type="ECO:0000256" key="3">
    <source>
        <dbReference type="ARBA" id="ARBA00022679"/>
    </source>
</evidence>
<keyword evidence="2" id="KW-0444">Lipid biosynthesis</keyword>
<accession>A0A1F8FMR7</accession>
<dbReference type="PANTHER" id="PTHR30309:SF0">
    <property type="entry name" value="GLYCEROL-3-PHOSPHATE ACYLTRANSFERASE-RELATED"/>
    <property type="match status" value="1"/>
</dbReference>
<keyword evidence="8" id="KW-0594">Phospholipid biosynthesis</keyword>
<dbReference type="EMBL" id="MGJV01000026">
    <property type="protein sequence ID" value="OGN14414.1"/>
    <property type="molecule type" value="Genomic_DNA"/>
</dbReference>
<feature type="transmembrane region" description="Helical" evidence="10">
    <location>
        <begin position="90"/>
        <end position="107"/>
    </location>
</feature>
<feature type="transmembrane region" description="Helical" evidence="10">
    <location>
        <begin position="127"/>
        <end position="149"/>
    </location>
</feature>
<keyword evidence="6" id="KW-0443">Lipid metabolism</keyword>
<keyword evidence="7 10" id="KW-0472">Membrane</keyword>
<name>A0A1F8FMR7_9BACT</name>
<feature type="transmembrane region" description="Helical" evidence="10">
    <location>
        <begin position="223"/>
        <end position="241"/>
    </location>
</feature>
<dbReference type="Pfam" id="PF02660">
    <property type="entry name" value="G3P_acyltransf"/>
    <property type="match status" value="1"/>
</dbReference>
<gene>
    <name evidence="11" type="ORF">A3J47_03170</name>
</gene>
<keyword evidence="1" id="KW-1003">Cell membrane</keyword>
<sequence>MTLSFLILPAIGYVLGSLSPGYFFGRVVKGVDLREIGKNKNTGASNTYREVGPVYGIVAGIFDALKAPTAYFIAINGLPFANLAPFNPDAAILVGLAAVAGHIWPFYLQFRGGRGAASLAGLTVITLFYTTSWYALIFITGAIIYGMIFNQVPFEAPVRKFLKLGGLIFPLGFFWFGGSVIINTAAWLFITFFVFDIIRFLAPRFNLKYLGLKLLAKQKETRFFSGYTLFLAGVLVVLKYFSPEIAIFTITAFIVSDILAPAGKEAFLPIPFIKEKTFGGALVIFTVVVIAGIFLRSLGHLPLSLNLILTGAMAMALLDQLSFLVDDNILVPIGTAVILATLF</sequence>
<dbReference type="Proteomes" id="UP000176581">
    <property type="component" value="Unassembled WGS sequence"/>
</dbReference>
<dbReference type="PANTHER" id="PTHR30309">
    <property type="entry name" value="INNER MEMBRANE PROTEIN YGIH"/>
    <property type="match status" value="1"/>
</dbReference>
<feature type="transmembrane region" description="Helical" evidence="10">
    <location>
        <begin position="184"/>
        <end position="202"/>
    </location>
</feature>
<keyword evidence="4 10" id="KW-0812">Transmembrane</keyword>
<evidence type="ECO:0000256" key="9">
    <source>
        <dbReference type="ARBA" id="ARBA00023264"/>
    </source>
</evidence>
<reference evidence="11 12" key="1">
    <citation type="journal article" date="2016" name="Nat. Commun.">
        <title>Thousands of microbial genomes shed light on interconnected biogeochemical processes in an aquifer system.</title>
        <authorList>
            <person name="Anantharaman K."/>
            <person name="Brown C.T."/>
            <person name="Hug L.A."/>
            <person name="Sharon I."/>
            <person name="Castelle C.J."/>
            <person name="Probst A.J."/>
            <person name="Thomas B.C."/>
            <person name="Singh A."/>
            <person name="Wilkins M.J."/>
            <person name="Karaoz U."/>
            <person name="Brodie E.L."/>
            <person name="Williams K.H."/>
            <person name="Hubbard S.S."/>
            <person name="Banfield J.F."/>
        </authorList>
    </citation>
    <scope>NUCLEOTIDE SEQUENCE [LARGE SCALE GENOMIC DNA]</scope>
</reference>
<evidence type="ECO:0000256" key="4">
    <source>
        <dbReference type="ARBA" id="ARBA00022692"/>
    </source>
</evidence>
<keyword evidence="9" id="KW-1208">Phospholipid metabolism</keyword>
<dbReference type="InterPro" id="IPR003811">
    <property type="entry name" value="G3P_acylTferase_PlsY"/>
</dbReference>
<evidence type="ECO:0000313" key="11">
    <source>
        <dbReference type="EMBL" id="OGN14414.1"/>
    </source>
</evidence>
<dbReference type="GO" id="GO:0005886">
    <property type="term" value="C:plasma membrane"/>
    <property type="evidence" value="ECO:0007669"/>
    <property type="project" value="InterPro"/>
</dbReference>
<dbReference type="AlphaFoldDB" id="A0A1F8FMR7"/>
<evidence type="ECO:0000256" key="1">
    <source>
        <dbReference type="ARBA" id="ARBA00022475"/>
    </source>
</evidence>
<keyword evidence="3" id="KW-0808">Transferase</keyword>
<dbReference type="GO" id="GO:0008654">
    <property type="term" value="P:phospholipid biosynthetic process"/>
    <property type="evidence" value="ECO:0007669"/>
    <property type="project" value="UniProtKB-KW"/>
</dbReference>
<keyword evidence="5 10" id="KW-1133">Transmembrane helix</keyword>
<proteinExistence type="predicted"/>
<protein>
    <submittedName>
        <fullName evidence="11">Uncharacterized protein</fullName>
    </submittedName>
</protein>
<evidence type="ECO:0000256" key="8">
    <source>
        <dbReference type="ARBA" id="ARBA00023209"/>
    </source>
</evidence>
<feature type="transmembrane region" description="Helical" evidence="10">
    <location>
        <begin position="278"/>
        <end position="295"/>
    </location>
</feature>
<evidence type="ECO:0000256" key="2">
    <source>
        <dbReference type="ARBA" id="ARBA00022516"/>
    </source>
</evidence>
<evidence type="ECO:0000256" key="7">
    <source>
        <dbReference type="ARBA" id="ARBA00023136"/>
    </source>
</evidence>
<feature type="transmembrane region" description="Helical" evidence="10">
    <location>
        <begin position="54"/>
        <end position="78"/>
    </location>
</feature>
<dbReference type="GO" id="GO:0043772">
    <property type="term" value="F:acyl-phosphate glycerol-3-phosphate acyltransferase activity"/>
    <property type="evidence" value="ECO:0007669"/>
    <property type="project" value="InterPro"/>
</dbReference>
<organism evidence="11 12">
    <name type="scientific">Candidatus Yanofskybacteria bacterium RIFCSPHIGHO2_02_FULL_43_22</name>
    <dbReference type="NCBI Taxonomy" id="1802681"/>
    <lineage>
        <taxon>Bacteria</taxon>
        <taxon>Candidatus Yanofskyibacteriota</taxon>
    </lineage>
</organism>
<evidence type="ECO:0000313" key="12">
    <source>
        <dbReference type="Proteomes" id="UP000176581"/>
    </source>
</evidence>
<feature type="transmembrane region" description="Helical" evidence="10">
    <location>
        <begin position="301"/>
        <end position="318"/>
    </location>
</feature>
<comment type="caution">
    <text evidence="11">The sequence shown here is derived from an EMBL/GenBank/DDBJ whole genome shotgun (WGS) entry which is preliminary data.</text>
</comment>
<dbReference type="SMART" id="SM01207">
    <property type="entry name" value="G3P_acyltransf"/>
    <property type="match status" value="1"/>
</dbReference>
<evidence type="ECO:0000256" key="5">
    <source>
        <dbReference type="ARBA" id="ARBA00022989"/>
    </source>
</evidence>